<dbReference type="InterPro" id="IPR050896">
    <property type="entry name" value="Mito_lipid_metab_GTPase"/>
</dbReference>
<dbReference type="InterPro" id="IPR048422">
    <property type="entry name" value="NOA1/YqeH-like_C"/>
</dbReference>
<dbReference type="EMBL" id="JBHSPF010000068">
    <property type="protein sequence ID" value="MFC5629770.1"/>
    <property type="molecule type" value="Genomic_DNA"/>
</dbReference>
<name>A0ABW0UBR9_9BACI</name>
<proteinExistence type="predicted"/>
<evidence type="ECO:0000313" key="3">
    <source>
        <dbReference type="Proteomes" id="UP001596143"/>
    </source>
</evidence>
<dbReference type="Proteomes" id="UP001596143">
    <property type="component" value="Unassembled WGS sequence"/>
</dbReference>
<dbReference type="PANTHER" id="PTHR46434:SF1">
    <property type="entry name" value="GENETIC INTERACTOR OF PROHIBITINS 3, MITOCHONDRIAL"/>
    <property type="match status" value="1"/>
</dbReference>
<protein>
    <submittedName>
        <fullName evidence="2">Ribosome biogenesis GTPase YqeH</fullName>
    </submittedName>
</protein>
<reference evidence="3" key="1">
    <citation type="journal article" date="2019" name="Int. J. Syst. Evol. Microbiol.">
        <title>The Global Catalogue of Microorganisms (GCM) 10K type strain sequencing project: providing services to taxonomists for standard genome sequencing and annotation.</title>
        <authorList>
            <consortium name="The Broad Institute Genomics Platform"/>
            <consortium name="The Broad Institute Genome Sequencing Center for Infectious Disease"/>
            <person name="Wu L."/>
            <person name="Ma J."/>
        </authorList>
    </citation>
    <scope>NUCLEOTIDE SEQUENCE [LARGE SCALE GENOMIC DNA]</scope>
    <source>
        <strain evidence="3">CGMCC 1.15790</strain>
    </source>
</reference>
<dbReference type="InterPro" id="IPR019988">
    <property type="entry name" value="GTP-bd_ribosome_bgen_YqeH"/>
</dbReference>
<dbReference type="NCBIfam" id="TIGR03597">
    <property type="entry name" value="GTPase_YqeH"/>
    <property type="match status" value="1"/>
</dbReference>
<dbReference type="RefSeq" id="WP_270898164.1">
    <property type="nucleotide sequence ID" value="NZ_JBHSPF010000068.1"/>
</dbReference>
<dbReference type="Pfam" id="PF21516">
    <property type="entry name" value="YqeH-like_C"/>
    <property type="match status" value="1"/>
</dbReference>
<dbReference type="PANTHER" id="PTHR46434">
    <property type="entry name" value="GENETIC INTERACTOR OF PROHIBITINS 3, MITOCHONDRIAL"/>
    <property type="match status" value="1"/>
</dbReference>
<dbReference type="PROSITE" id="PS51721">
    <property type="entry name" value="G_CP"/>
    <property type="match status" value="1"/>
</dbReference>
<dbReference type="InterPro" id="IPR006073">
    <property type="entry name" value="GTP-bd"/>
</dbReference>
<accession>A0ABW0UBR9</accession>
<dbReference type="Gene3D" id="3.40.50.300">
    <property type="entry name" value="P-loop containing nucleotide triphosphate hydrolases"/>
    <property type="match status" value="1"/>
</dbReference>
<dbReference type="Pfam" id="PF01926">
    <property type="entry name" value="MMR_HSR1"/>
    <property type="match status" value="1"/>
</dbReference>
<gene>
    <name evidence="2" type="primary">yqeH</name>
    <name evidence="2" type="ORF">ACFPTR_13020</name>
</gene>
<sequence>MKRKFICAGCGTTIQTEDKKKPGYTPPQALQREVVICQRCFRLKHYNELQDVPVEKTDFTNQLHEIGKKNALVVKIVDVFDFEGSWIPGFQRFIGKNDVLILANKIDLLPKSTKQHKIKLWIKKQAVEHGIAVKDVLLMSAEKNIGIKDAAKAIDMYRAGQDVYITGCTNVGKSTFINQLILNFGGDENQLLTTSHFPGTTLDLVDLPLDDGRHMYDTPGIYNEKQVAHFLHPIELKEITPTKEIKPRVYQLNERQTIFIGGIVRVDFVKGSPHSFVFYVDNDLRLHRTKLEKADQLYEKHKGELLSPPSKKTLAQIPPFVKHSFTIKKGKTDVVIHGLGWMAVTEPGVHVVIHAPRGVGVSIREAII</sequence>
<dbReference type="CDD" id="cd01855">
    <property type="entry name" value="YqeH"/>
    <property type="match status" value="1"/>
</dbReference>
<keyword evidence="3" id="KW-1185">Reference proteome</keyword>
<evidence type="ECO:0000259" key="1">
    <source>
        <dbReference type="PROSITE" id="PS51721"/>
    </source>
</evidence>
<feature type="domain" description="CP-type G" evidence="1">
    <location>
        <begin position="60"/>
        <end position="224"/>
    </location>
</feature>
<dbReference type="SUPFAM" id="SSF52540">
    <property type="entry name" value="P-loop containing nucleoside triphosphate hydrolases"/>
    <property type="match status" value="1"/>
</dbReference>
<organism evidence="2 3">
    <name type="scientific">Aliibacillus thermotolerans</name>
    <dbReference type="NCBI Taxonomy" id="1834418"/>
    <lineage>
        <taxon>Bacteria</taxon>
        <taxon>Bacillati</taxon>
        <taxon>Bacillota</taxon>
        <taxon>Bacilli</taxon>
        <taxon>Bacillales</taxon>
        <taxon>Bacillaceae</taxon>
        <taxon>Aliibacillus</taxon>
    </lineage>
</organism>
<dbReference type="InterPro" id="IPR027417">
    <property type="entry name" value="P-loop_NTPase"/>
</dbReference>
<comment type="caution">
    <text evidence="2">The sequence shown here is derived from an EMBL/GenBank/DDBJ whole genome shotgun (WGS) entry which is preliminary data.</text>
</comment>
<dbReference type="InterPro" id="IPR030378">
    <property type="entry name" value="G_CP_dom"/>
</dbReference>
<evidence type="ECO:0000313" key="2">
    <source>
        <dbReference type="EMBL" id="MFC5629770.1"/>
    </source>
</evidence>